<sequence>MSKFRRFLKRLKLNDTPSTDDEVMDSTEQAELGDAGSDESERPIPENLVKYKEHFDIAVELGLFDIQWYEAHYGTFESDIAAFADYIEKSNFANINPSAHFDTESYLRRNLDVYHEEAPPLLHYMYFGAQDKRAKSNAQVRWHPKDALVANETENWKEQKVAIVLHIFYQDSVVKFAESIATLPLNVDVFVTAASGEIAELATQTFNSIATVDKVQVKHVPNHGRNFGPFLVEFSEQLLDYDLMCHMHSKKSLYSGREQTQWFDYLHQYLLKDRHTVACLLRLFSEHEDLGMYYPTSFWMMPGWVNHWTCNLPFAQPFIDQWQLDINSDFVNYPVGGMFWARPKALAPLLSKTYAYDDFPGEPLPNDGSYLHALERVLGLLVEKQNYKQFFYYPTAAKFTLDKSYIYINYTKSTEQLFHEVQNFEIVSFDVFDTLVNRQYVAPDFAKYRLGEYLVEQEVVASPELFVKLRNDTETQLRIARDHKGDLGLAEIYESMAKELGCDPEQTSQWCELEFQFDLQIMSGKTEMIQLANRLSDLGREIWLITDTYYSEQQISMILRHCGLAIGFRLFVSSELKVRKDNASMWQYIQSIIKEKEMTIVHIGDNVRSDAQLCGDHGITNVHVLHPKDKWLAAGFKPNALTKGMNDKYESLKWGPLLSKFGRYPFFGN</sequence>
<keyword evidence="3" id="KW-1185">Reference proteome</keyword>
<dbReference type="InterPro" id="IPR023214">
    <property type="entry name" value="HAD_sf"/>
</dbReference>
<feature type="region of interest" description="Disordered" evidence="1">
    <location>
        <begin position="16"/>
        <end position="43"/>
    </location>
</feature>
<dbReference type="Gene3D" id="1.10.150.400">
    <property type="match status" value="1"/>
</dbReference>
<dbReference type="Gene3D" id="3.40.50.1000">
    <property type="entry name" value="HAD superfamily/HAD-like"/>
    <property type="match status" value="1"/>
</dbReference>
<dbReference type="SUPFAM" id="SSF56784">
    <property type="entry name" value="HAD-like"/>
    <property type="match status" value="1"/>
</dbReference>
<dbReference type="EMBL" id="JBHSGU010000002">
    <property type="protein sequence ID" value="MFC4700054.1"/>
    <property type="molecule type" value="Genomic_DNA"/>
</dbReference>
<comment type="caution">
    <text evidence="2">The sequence shown here is derived from an EMBL/GenBank/DDBJ whole genome shotgun (WGS) entry which is preliminary data.</text>
</comment>
<reference evidence="3" key="1">
    <citation type="journal article" date="2019" name="Int. J. Syst. Evol. Microbiol.">
        <title>The Global Catalogue of Microorganisms (GCM) 10K type strain sequencing project: providing services to taxonomists for standard genome sequencing and annotation.</title>
        <authorList>
            <consortium name="The Broad Institute Genomics Platform"/>
            <consortium name="The Broad Institute Genome Sequencing Center for Infectious Disease"/>
            <person name="Wu L."/>
            <person name="Ma J."/>
        </authorList>
    </citation>
    <scope>NUCLEOTIDE SEQUENCE [LARGE SCALE GENOMIC DNA]</scope>
    <source>
        <strain evidence="3">KACC 12507</strain>
    </source>
</reference>
<dbReference type="Pfam" id="PF05045">
    <property type="entry name" value="RgpF"/>
    <property type="match status" value="1"/>
</dbReference>
<dbReference type="Proteomes" id="UP001595897">
    <property type="component" value="Unassembled WGS sequence"/>
</dbReference>
<name>A0ABV9LV81_9ALTE</name>
<gene>
    <name evidence="2" type="ORF">ACFO4O_07805</name>
</gene>
<protein>
    <submittedName>
        <fullName evidence="2">Rhamnan synthesis F family protein</fullName>
    </submittedName>
</protein>
<dbReference type="RefSeq" id="WP_382407141.1">
    <property type="nucleotide sequence ID" value="NZ_JBHSGU010000002.1"/>
</dbReference>
<dbReference type="CDD" id="cd01427">
    <property type="entry name" value="HAD_like"/>
    <property type="match status" value="1"/>
</dbReference>
<accession>A0ABV9LV81</accession>
<evidence type="ECO:0000313" key="3">
    <source>
        <dbReference type="Proteomes" id="UP001595897"/>
    </source>
</evidence>
<organism evidence="2 3">
    <name type="scientific">Glaciecola siphonariae</name>
    <dbReference type="NCBI Taxonomy" id="521012"/>
    <lineage>
        <taxon>Bacteria</taxon>
        <taxon>Pseudomonadati</taxon>
        <taxon>Pseudomonadota</taxon>
        <taxon>Gammaproteobacteria</taxon>
        <taxon>Alteromonadales</taxon>
        <taxon>Alteromonadaceae</taxon>
        <taxon>Glaciecola</taxon>
    </lineage>
</organism>
<evidence type="ECO:0000313" key="2">
    <source>
        <dbReference type="EMBL" id="MFC4700054.1"/>
    </source>
</evidence>
<proteinExistence type="predicted"/>
<evidence type="ECO:0000256" key="1">
    <source>
        <dbReference type="SAM" id="MobiDB-lite"/>
    </source>
</evidence>
<dbReference type="InterPro" id="IPR036412">
    <property type="entry name" value="HAD-like_sf"/>
</dbReference>
<dbReference type="InterPro" id="IPR007739">
    <property type="entry name" value="RgpF"/>
</dbReference>